<dbReference type="Pfam" id="PF04029">
    <property type="entry name" value="2-ph_phosp"/>
    <property type="match status" value="1"/>
</dbReference>
<sequence length="257" mass="26024">MREHIWWAEQPGKGVRFEWGTHGAVRLADPDGCLVVVDVLSFCTTVSVAAQLGTRVYPCAPGDEIAAAYARREGAKLGVARHDVTPKAPWSLSPAGLRIAPPAARLVLPCPDGSAIAALAATTGATVVAACLRNVEAVGSWLIAQGYGTSARPVTVIAAGEQWPGGSLRPATEDLLGAGALIAELAAQGAGPLSVEAATAKAACEGTADLGMAIAACATSRRLAALGFVEDVVIAAGVDSCGVVPVLDYEGTFVSAR</sequence>
<dbReference type="GO" id="GO:0000287">
    <property type="term" value="F:magnesium ion binding"/>
    <property type="evidence" value="ECO:0007669"/>
    <property type="project" value="InterPro"/>
</dbReference>
<dbReference type="AlphaFoldDB" id="A0AAU2UYL9"/>
<reference evidence="2" key="1">
    <citation type="submission" date="2022-10" db="EMBL/GenBank/DDBJ databases">
        <title>The complete genomes of actinobacterial strains from the NBC collection.</title>
        <authorList>
            <person name="Joergensen T.S."/>
            <person name="Alvarez Arevalo M."/>
            <person name="Sterndorff E.B."/>
            <person name="Faurdal D."/>
            <person name="Vuksanovic O."/>
            <person name="Mourched A.-S."/>
            <person name="Charusanti P."/>
            <person name="Shaw S."/>
            <person name="Blin K."/>
            <person name="Weber T."/>
        </authorList>
    </citation>
    <scope>NUCLEOTIDE SEQUENCE</scope>
    <source>
        <strain evidence="2">NBC_00003</strain>
    </source>
</reference>
<name>A0AAU2UYL9_9ACTN</name>
<accession>A0AAU2UYL9</accession>
<gene>
    <name evidence="2" type="ORF">OG549_06365</name>
</gene>
<dbReference type="GO" id="GO:0050532">
    <property type="term" value="F:2-phosphosulfolactate phosphatase activity"/>
    <property type="evidence" value="ECO:0007669"/>
    <property type="project" value="InterPro"/>
</dbReference>
<organism evidence="2">
    <name type="scientific">Streptomyces sp. NBC_00003</name>
    <dbReference type="NCBI Taxonomy" id="2903608"/>
    <lineage>
        <taxon>Bacteria</taxon>
        <taxon>Bacillati</taxon>
        <taxon>Actinomycetota</taxon>
        <taxon>Actinomycetes</taxon>
        <taxon>Kitasatosporales</taxon>
        <taxon>Streptomycetaceae</taxon>
        <taxon>Streptomyces</taxon>
    </lineage>
</organism>
<dbReference type="InterPro" id="IPR036702">
    <property type="entry name" value="ComB-like_sf"/>
</dbReference>
<dbReference type="EMBL" id="CP108318">
    <property type="protein sequence ID" value="WTW60295.1"/>
    <property type="molecule type" value="Genomic_DNA"/>
</dbReference>
<protein>
    <recommendedName>
        <fullName evidence="1">Probable 2-phosphosulfolactate phosphatase</fullName>
    </recommendedName>
</protein>
<evidence type="ECO:0000313" key="2">
    <source>
        <dbReference type="EMBL" id="WTW60295.1"/>
    </source>
</evidence>
<dbReference type="SUPFAM" id="SSF142823">
    <property type="entry name" value="ComB-like"/>
    <property type="match status" value="1"/>
</dbReference>
<dbReference type="Gene3D" id="3.90.1560.10">
    <property type="entry name" value="ComB-like"/>
    <property type="match status" value="1"/>
</dbReference>
<dbReference type="InterPro" id="IPR005238">
    <property type="entry name" value="ComB-like"/>
</dbReference>
<proteinExistence type="predicted"/>
<evidence type="ECO:0000256" key="1">
    <source>
        <dbReference type="ARBA" id="ARBA00021948"/>
    </source>
</evidence>